<evidence type="ECO:0000256" key="1">
    <source>
        <dbReference type="SAM" id="MobiDB-lite"/>
    </source>
</evidence>
<feature type="compositionally biased region" description="Low complexity" evidence="1">
    <location>
        <begin position="119"/>
        <end position="133"/>
    </location>
</feature>
<feature type="compositionally biased region" description="Gly residues" evidence="1">
    <location>
        <begin position="32"/>
        <end position="44"/>
    </location>
</feature>
<accession>A0A251XQ63</accession>
<comment type="caution">
    <text evidence="2">The sequence shown here is derived from an EMBL/GenBank/DDBJ whole genome shotgun (WGS) entry which is preliminary data.</text>
</comment>
<sequence>MSNLSRLLGAAARALRDSSSSSSSGPDRSQGSGSGTGNGAGSGSGTDWRSVVRSAAGKLTGDEPDRRDQGTGTAHGRGPSYGARPTSQPGDGRIEYGQPDYGQSDHGRSGYGQPRDDASAAGRRGQGAAQPASEADRVALGKYDYLLRTASPEQLEQVHREAFARLTPAQRELVQARLTEELPAHERPRSGSVDDLALAATRGQTSRPGLMQRVLGGHGSSGRGGRAGTFVAGAAAGAGVAALGGVALAVASGAVISSVAGPLLSGAMADGIDFAGLTEGFGLEGFEGVGDLGGLTEGVDGIAQSGGDYLTGLGDQVSNFGEGFQIPGLSDFFER</sequence>
<reference evidence="2 3" key="1">
    <citation type="submission" date="2016-08" db="EMBL/GenBank/DDBJ databases">
        <title>Genome sequence of Clavibacter michiganensis spp. strain CASJ009.</title>
        <authorList>
            <person name="Thapa S.P."/>
            <person name="Coaker G."/>
        </authorList>
    </citation>
    <scope>NUCLEOTIDE SEQUENCE [LARGE SCALE GENOMIC DNA]</scope>
    <source>
        <strain evidence="2">CASJ009</strain>
    </source>
</reference>
<feature type="compositionally biased region" description="Basic and acidic residues" evidence="1">
    <location>
        <begin position="60"/>
        <end position="69"/>
    </location>
</feature>
<feature type="compositionally biased region" description="Low complexity" evidence="1">
    <location>
        <begin position="1"/>
        <end position="31"/>
    </location>
</feature>
<organism evidence="2 3">
    <name type="scientific">Clavibacter michiganensis</name>
    <dbReference type="NCBI Taxonomy" id="28447"/>
    <lineage>
        <taxon>Bacteria</taxon>
        <taxon>Bacillati</taxon>
        <taxon>Actinomycetota</taxon>
        <taxon>Actinomycetes</taxon>
        <taxon>Micrococcales</taxon>
        <taxon>Microbacteriaceae</taxon>
        <taxon>Clavibacter</taxon>
    </lineage>
</organism>
<proteinExistence type="predicted"/>
<name>A0A251XQ63_9MICO</name>
<evidence type="ECO:0008006" key="4">
    <source>
        <dbReference type="Google" id="ProtNLM"/>
    </source>
</evidence>
<feature type="region of interest" description="Disordered" evidence="1">
    <location>
        <begin position="1"/>
        <end position="135"/>
    </location>
</feature>
<dbReference type="AlphaFoldDB" id="A0A251XQ63"/>
<dbReference type="Proteomes" id="UP000195106">
    <property type="component" value="Unassembled WGS sequence"/>
</dbReference>
<evidence type="ECO:0000313" key="3">
    <source>
        <dbReference type="Proteomes" id="UP000195106"/>
    </source>
</evidence>
<gene>
    <name evidence="2" type="ORF">CMsap09_00545</name>
</gene>
<evidence type="ECO:0000313" key="2">
    <source>
        <dbReference type="EMBL" id="OUE07403.1"/>
    </source>
</evidence>
<feature type="compositionally biased region" description="Basic and acidic residues" evidence="1">
    <location>
        <begin position="103"/>
        <end position="118"/>
    </location>
</feature>
<protein>
    <recommendedName>
        <fullName evidence="4">Cation-transporting ATPase</fullName>
    </recommendedName>
</protein>
<dbReference type="EMBL" id="MDHJ01000001">
    <property type="protein sequence ID" value="OUE07403.1"/>
    <property type="molecule type" value="Genomic_DNA"/>
</dbReference>